<dbReference type="PANTHER" id="PTHR30537:SF5">
    <property type="entry name" value="HTH-TYPE TRANSCRIPTIONAL ACTIVATOR TTDR-RELATED"/>
    <property type="match status" value="1"/>
</dbReference>
<comment type="caution">
    <text evidence="6">The sequence shown here is derived from an EMBL/GenBank/DDBJ whole genome shotgun (WGS) entry which is preliminary data.</text>
</comment>
<dbReference type="CDD" id="cd08479">
    <property type="entry name" value="PBP2_CrgA_like_9"/>
    <property type="match status" value="1"/>
</dbReference>
<evidence type="ECO:0000313" key="7">
    <source>
        <dbReference type="Proteomes" id="UP000290849"/>
    </source>
</evidence>
<dbReference type="RefSeq" id="WP_129153102.1">
    <property type="nucleotide sequence ID" value="NZ_JBHSDO010000005.1"/>
</dbReference>
<dbReference type="Gene3D" id="1.10.10.10">
    <property type="entry name" value="Winged helix-like DNA-binding domain superfamily/Winged helix DNA-binding domain"/>
    <property type="match status" value="1"/>
</dbReference>
<evidence type="ECO:0000259" key="5">
    <source>
        <dbReference type="PROSITE" id="PS50931"/>
    </source>
</evidence>
<dbReference type="InterPro" id="IPR000847">
    <property type="entry name" value="LysR_HTH_N"/>
</dbReference>
<keyword evidence="3" id="KW-0238">DNA-binding</keyword>
<evidence type="ECO:0000256" key="4">
    <source>
        <dbReference type="ARBA" id="ARBA00023163"/>
    </source>
</evidence>
<dbReference type="Pfam" id="PF03466">
    <property type="entry name" value="LysR_substrate"/>
    <property type="match status" value="1"/>
</dbReference>
<dbReference type="InterPro" id="IPR005119">
    <property type="entry name" value="LysR_subst-bd"/>
</dbReference>
<dbReference type="GO" id="GO:0003700">
    <property type="term" value="F:DNA-binding transcription factor activity"/>
    <property type="evidence" value="ECO:0007669"/>
    <property type="project" value="InterPro"/>
</dbReference>
<reference evidence="6 7" key="1">
    <citation type="journal article" date="2017" name="Int. J. Syst. Evol. Microbiol.">
        <title>Achromobacter aloeverae sp. nov., isolated from the root of Aloe vera (L.) Burm.f.</title>
        <authorList>
            <person name="Kuncharoen N."/>
            <person name="Muramatsu Y."/>
            <person name="Shibata C."/>
            <person name="Kamakura Y."/>
            <person name="Nakagawa Y."/>
            <person name="Tanasupawat S."/>
        </authorList>
    </citation>
    <scope>NUCLEOTIDE SEQUENCE [LARGE SCALE GENOMIC DNA]</scope>
    <source>
        <strain evidence="6 7">AVA-1</strain>
    </source>
</reference>
<evidence type="ECO:0000256" key="3">
    <source>
        <dbReference type="ARBA" id="ARBA00023125"/>
    </source>
</evidence>
<dbReference type="EMBL" id="PYAL01000007">
    <property type="protein sequence ID" value="RXN85430.1"/>
    <property type="molecule type" value="Genomic_DNA"/>
</dbReference>
<dbReference type="PANTHER" id="PTHR30537">
    <property type="entry name" value="HTH-TYPE TRANSCRIPTIONAL REGULATOR"/>
    <property type="match status" value="1"/>
</dbReference>
<evidence type="ECO:0000256" key="1">
    <source>
        <dbReference type="ARBA" id="ARBA00009437"/>
    </source>
</evidence>
<organism evidence="6 7">
    <name type="scientific">Achromobacter aloeverae</name>
    <dbReference type="NCBI Taxonomy" id="1750518"/>
    <lineage>
        <taxon>Bacteria</taxon>
        <taxon>Pseudomonadati</taxon>
        <taxon>Pseudomonadota</taxon>
        <taxon>Betaproteobacteria</taxon>
        <taxon>Burkholderiales</taxon>
        <taxon>Alcaligenaceae</taxon>
        <taxon>Achromobacter</taxon>
    </lineage>
</organism>
<dbReference type="OrthoDB" id="8954631at2"/>
<dbReference type="SUPFAM" id="SSF53850">
    <property type="entry name" value="Periplasmic binding protein-like II"/>
    <property type="match status" value="1"/>
</dbReference>
<proteinExistence type="inferred from homology"/>
<dbReference type="InterPro" id="IPR058163">
    <property type="entry name" value="LysR-type_TF_proteobact-type"/>
</dbReference>
<keyword evidence="7" id="KW-1185">Reference proteome</keyword>
<accession>A0A4Q1HFL3</accession>
<dbReference type="InterPro" id="IPR036388">
    <property type="entry name" value="WH-like_DNA-bd_sf"/>
</dbReference>
<evidence type="ECO:0000313" key="6">
    <source>
        <dbReference type="EMBL" id="RXN85430.1"/>
    </source>
</evidence>
<dbReference type="GO" id="GO:0043565">
    <property type="term" value="F:sequence-specific DNA binding"/>
    <property type="evidence" value="ECO:0007669"/>
    <property type="project" value="TreeGrafter"/>
</dbReference>
<dbReference type="GO" id="GO:0006351">
    <property type="term" value="P:DNA-templated transcription"/>
    <property type="evidence" value="ECO:0007669"/>
    <property type="project" value="TreeGrafter"/>
</dbReference>
<dbReference type="AlphaFoldDB" id="A0A4Q1HFL3"/>
<comment type="similarity">
    <text evidence="1">Belongs to the LysR transcriptional regulatory family.</text>
</comment>
<dbReference type="SUPFAM" id="SSF46785">
    <property type="entry name" value="Winged helix' DNA-binding domain"/>
    <property type="match status" value="1"/>
</dbReference>
<keyword evidence="4" id="KW-0804">Transcription</keyword>
<feature type="domain" description="HTH lysR-type" evidence="5">
    <location>
        <begin position="2"/>
        <end position="59"/>
    </location>
</feature>
<dbReference type="Pfam" id="PF00126">
    <property type="entry name" value="HTH_1"/>
    <property type="match status" value="1"/>
</dbReference>
<gene>
    <name evidence="6" type="ORF">C7R54_23400</name>
</gene>
<keyword evidence="2" id="KW-0805">Transcription regulation</keyword>
<dbReference type="PROSITE" id="PS50931">
    <property type="entry name" value="HTH_LYSR"/>
    <property type="match status" value="1"/>
</dbReference>
<sequence length="310" mass="33848">MVQIDDLQLAATLLQEESLSAAARALGVTPSALSIRLRKLEATLGLTLATRSARRLNLTAEGERFARDASQLLAQLNSLCESLQRDAGQLTGLLRLAAPFGYGRRHIAPLMAEFARTHPGLQLQLDLYETPWPDRHEADAIIHIGAVRDSTWVARTLATNARWLCASPKYLRSHGTPGTPKDLVKHACICIRENNEDVTLWRVRPGTGAGADGGTGQETVRISPAYSTNDGAVARDWAEAGLGLVLRSEWDAAEAIAQGKLVRVLPEWHFGNAHIMLLVPTRKGRSARLQALVEFLEKKIGDQARHRATA</sequence>
<dbReference type="Gene3D" id="3.40.190.290">
    <property type="match status" value="1"/>
</dbReference>
<dbReference type="Proteomes" id="UP000290849">
    <property type="component" value="Unassembled WGS sequence"/>
</dbReference>
<evidence type="ECO:0000256" key="2">
    <source>
        <dbReference type="ARBA" id="ARBA00023015"/>
    </source>
</evidence>
<protein>
    <submittedName>
        <fullName evidence="6">LysR family transcriptional regulator</fullName>
    </submittedName>
</protein>
<name>A0A4Q1HFL3_9BURK</name>
<dbReference type="InterPro" id="IPR036390">
    <property type="entry name" value="WH_DNA-bd_sf"/>
</dbReference>